<dbReference type="GO" id="GO:0006631">
    <property type="term" value="P:fatty acid metabolic process"/>
    <property type="evidence" value="ECO:0007669"/>
    <property type="project" value="UniProtKB-KW"/>
</dbReference>
<evidence type="ECO:0000256" key="5">
    <source>
        <dbReference type="ARBA" id="ARBA00023098"/>
    </source>
</evidence>
<accession>K1VHU4</accession>
<dbReference type="Pfam" id="PF00755">
    <property type="entry name" value="Carn_acyltransf"/>
    <property type="match status" value="1"/>
</dbReference>
<evidence type="ECO:0000313" key="11">
    <source>
        <dbReference type="Proteomes" id="UP000006757"/>
    </source>
</evidence>
<dbReference type="PROSITE" id="PS00439">
    <property type="entry name" value="ACYLTRANSF_C_1"/>
    <property type="match status" value="1"/>
</dbReference>
<dbReference type="SUPFAM" id="SSF52777">
    <property type="entry name" value="CoA-dependent acyltransferases"/>
    <property type="match status" value="2"/>
</dbReference>
<evidence type="ECO:0000256" key="3">
    <source>
        <dbReference type="ARBA" id="ARBA00022679"/>
    </source>
</evidence>
<dbReference type="OrthoDB" id="240216at2759"/>
<proteinExistence type="inferred from homology"/>
<keyword evidence="6 8" id="KW-0012">Acyltransferase</keyword>
<evidence type="ECO:0000256" key="2">
    <source>
        <dbReference type="ARBA" id="ARBA00022448"/>
    </source>
</evidence>
<keyword evidence="2" id="KW-0813">Transport</keyword>
<dbReference type="InterPro" id="IPR039551">
    <property type="entry name" value="Cho/carn_acyl_trans"/>
</dbReference>
<keyword evidence="3 8" id="KW-0808">Transferase</keyword>
<reference evidence="10 11" key="1">
    <citation type="journal article" date="2012" name="Eukaryot. Cell">
        <title>Genome sequence of the Trichosporon asahii environmental strain CBS 8904.</title>
        <authorList>
            <person name="Yang R.Y."/>
            <person name="Li H.T."/>
            <person name="Zhu H."/>
            <person name="Zhou G.P."/>
            <person name="Wang M."/>
            <person name="Wang L."/>
        </authorList>
    </citation>
    <scope>NUCLEOTIDE SEQUENCE [LARGE SCALE GENOMIC DNA]</scope>
    <source>
        <strain evidence="10 11">CBS 8904</strain>
    </source>
</reference>
<evidence type="ECO:0000256" key="6">
    <source>
        <dbReference type="ARBA" id="ARBA00023315"/>
    </source>
</evidence>
<dbReference type="PANTHER" id="PTHR22589:SF107">
    <property type="entry name" value="CHOLINE_CARNITINE ACYLTRANSFERASE DOMAIN-CONTAINING PROTEIN"/>
    <property type="match status" value="1"/>
</dbReference>
<dbReference type="Gene3D" id="1.10.275.20">
    <property type="entry name" value="Choline/Carnitine o-acyltransferase"/>
    <property type="match status" value="1"/>
</dbReference>
<dbReference type="PROSITE" id="PS00440">
    <property type="entry name" value="ACYLTRANSF_C_2"/>
    <property type="match status" value="1"/>
</dbReference>
<dbReference type="InterPro" id="IPR023213">
    <property type="entry name" value="CAT-like_dom_sf"/>
</dbReference>
<name>K1VHU4_TRIAC</name>
<dbReference type="AlphaFoldDB" id="K1VHU4"/>
<dbReference type="InterPro" id="IPR000542">
    <property type="entry name" value="Carn_acyl_trans"/>
</dbReference>
<evidence type="ECO:0000259" key="9">
    <source>
        <dbReference type="Pfam" id="PF00755"/>
    </source>
</evidence>
<dbReference type="InterPro" id="IPR042572">
    <property type="entry name" value="Carn_acyl_trans_N"/>
</dbReference>
<sequence>MRLPIKQATAARCIARSSPSSSLLTRSFVTTMPAKSKTFENQDKLPRLPVPPLDQSLQGYIKSLEPLVEAKYGQHGFQKEMEKRKLYAKDFASGLGAKLQERLKDLDHISANNWLDDNLWLALAYHTWRAPLIVNSNWWLTFKEDPRNPAPPVAPGATNKTVVPLDPNPAKTLPPGAQGGGQAWIDAHPNKKDYYYPVKYEDVTQREWITEWQVRRAAWLVSRFAGLRTMVQKEEVPPEASRLGPMCMNQYRMLFNISRIPLPNCDAFSAQDNDARHVTVHIADFVYSVDVFEKVPKGEIANPLPVGEIESLLQAAVADAKARVEKGEKPAQVGILTADDRDTWVVNRERVLLHSPKNRASMDMIDRSLIGLSLDTYTLPTLPARDDPLRMAQVDAQMHNAQGGLNGGENRWFDKCLTVVVETNGRAAIMGEHSPVDALIPSYVVDYALNEPVDDSKFTGGKAAKLGEGFQREDFEISPEIADEIEACRARNQAILDDSDCQTLWWAEYGTDWIKKNGKVAPDAFVQQVLQLAWFRDQGYPVATYETASTRFMKHGRTDVIRSLSPESRAFVKLMQDKNASQKQRYDALVAATKEHSKLTMDSSFGKGYDRHMMGPKVQLRPGEAHPLFDDELYSSSQAWKLSTSGLSSGIQFHATGFGAPFADGYGINYMAGPNLIKFGLESKVSCDTSSTTRFKHEIVQAFRDMRELCEAQTDAPAKL</sequence>
<dbReference type="InParanoid" id="K1VHU4"/>
<dbReference type="InterPro" id="IPR042231">
    <property type="entry name" value="Cho/carn_acyl_trans_2"/>
</dbReference>
<dbReference type="Gene3D" id="3.30.559.70">
    <property type="entry name" value="Choline/Carnitine o-acyltransferase, domain 2"/>
    <property type="match status" value="1"/>
</dbReference>
<evidence type="ECO:0000256" key="1">
    <source>
        <dbReference type="ARBA" id="ARBA00005232"/>
    </source>
</evidence>
<dbReference type="HOGENOM" id="CLU_013513_5_0_1"/>
<gene>
    <name evidence="10" type="ORF">A1Q2_07041</name>
</gene>
<evidence type="ECO:0000256" key="7">
    <source>
        <dbReference type="PIRSR" id="PIRSR600542-1"/>
    </source>
</evidence>
<protein>
    <submittedName>
        <fullName evidence="10">Carnitine acetyltransferase</fullName>
    </submittedName>
</protein>
<feature type="active site" description="Proton acceptor" evidence="7">
    <location>
        <position position="433"/>
    </location>
</feature>
<dbReference type="PANTHER" id="PTHR22589">
    <property type="entry name" value="CARNITINE O-ACYLTRANSFERASE"/>
    <property type="match status" value="1"/>
</dbReference>
<evidence type="ECO:0000256" key="8">
    <source>
        <dbReference type="RuleBase" id="RU003801"/>
    </source>
</evidence>
<keyword evidence="11" id="KW-1185">Reference proteome</keyword>
<dbReference type="eggNOG" id="KOG3717">
    <property type="taxonomic scope" value="Eukaryota"/>
</dbReference>
<organism evidence="10 11">
    <name type="scientific">Trichosporon asahii var. asahii (strain CBS 8904)</name>
    <name type="common">Yeast</name>
    <dbReference type="NCBI Taxonomy" id="1220162"/>
    <lineage>
        <taxon>Eukaryota</taxon>
        <taxon>Fungi</taxon>
        <taxon>Dikarya</taxon>
        <taxon>Basidiomycota</taxon>
        <taxon>Agaricomycotina</taxon>
        <taxon>Tremellomycetes</taxon>
        <taxon>Trichosporonales</taxon>
        <taxon>Trichosporonaceae</taxon>
        <taxon>Trichosporon</taxon>
    </lineage>
</organism>
<dbReference type="EMBL" id="AMBO01000384">
    <property type="protein sequence ID" value="EKC98681.1"/>
    <property type="molecule type" value="Genomic_DNA"/>
</dbReference>
<evidence type="ECO:0000313" key="10">
    <source>
        <dbReference type="EMBL" id="EKC98681.1"/>
    </source>
</evidence>
<dbReference type="GO" id="GO:0016406">
    <property type="term" value="F:carnitine O-acyltransferase activity"/>
    <property type="evidence" value="ECO:0007669"/>
    <property type="project" value="UniProtKB-ARBA"/>
</dbReference>
<comment type="caution">
    <text evidence="10">The sequence shown here is derived from an EMBL/GenBank/DDBJ whole genome shotgun (WGS) entry which is preliminary data.</text>
</comment>
<feature type="domain" description="Choline/carnitine acyltransferase" evidence="9">
    <location>
        <begin position="48"/>
        <end position="700"/>
    </location>
</feature>
<dbReference type="Gene3D" id="3.30.559.10">
    <property type="entry name" value="Chloramphenicol acetyltransferase-like domain"/>
    <property type="match status" value="1"/>
</dbReference>
<evidence type="ECO:0000256" key="4">
    <source>
        <dbReference type="ARBA" id="ARBA00022832"/>
    </source>
</evidence>
<keyword evidence="4" id="KW-0276">Fatty acid metabolism</keyword>
<dbReference type="OMA" id="FIKQQKC"/>
<keyword evidence="5" id="KW-0443">Lipid metabolism</keyword>
<dbReference type="STRING" id="1220162.K1VHU4"/>
<comment type="similarity">
    <text evidence="1 8">Belongs to the carnitine/choline acetyltransferase family.</text>
</comment>
<dbReference type="Proteomes" id="UP000006757">
    <property type="component" value="Unassembled WGS sequence"/>
</dbReference>